<dbReference type="Proteomes" id="UP000199514">
    <property type="component" value="Unassembled WGS sequence"/>
</dbReference>
<dbReference type="STRING" id="927664.SAMN05421780_12414"/>
<dbReference type="OrthoDB" id="1159810at2"/>
<accession>A0A1I1P9P5</accession>
<name>A0A1I1P9P5_9BACT</name>
<protein>
    <submittedName>
        <fullName evidence="1">Uncharacterized protein</fullName>
    </submittedName>
</protein>
<sequence length="202" mass="21748">MFETTIGASQDKTPVEAGAGRTRQAALDRLGELPESIQEAIKQGAMIFIDRTVFGTREAGSDSVKIFKTDDDIKAGVCSLAKAMLEKDQHFICTAIMIEQGDSLEGFVPAPFTDAMHSAEIDLNTAGADRVKGLHMNQFYTANPDAAVGDSTKPYGFYKLKSPLYIPPQKEIKVTINGEAEIDGVIRVTLIGLQVAAKPNLA</sequence>
<dbReference type="RefSeq" id="WP_091517030.1">
    <property type="nucleotide sequence ID" value="NZ_FOLE01000024.1"/>
</dbReference>
<proteinExistence type="predicted"/>
<keyword evidence="2" id="KW-1185">Reference proteome</keyword>
<gene>
    <name evidence="1" type="ORF">SAMN05421780_12414</name>
</gene>
<evidence type="ECO:0000313" key="1">
    <source>
        <dbReference type="EMBL" id="SFD02710.1"/>
    </source>
</evidence>
<dbReference type="AlphaFoldDB" id="A0A1I1P9P5"/>
<reference evidence="1 2" key="1">
    <citation type="submission" date="2016-10" db="EMBL/GenBank/DDBJ databases">
        <authorList>
            <person name="de Groot N.N."/>
        </authorList>
    </citation>
    <scope>NUCLEOTIDE SEQUENCE [LARGE SCALE GENOMIC DNA]</scope>
    <source>
        <strain evidence="1 2">DSM 6793</strain>
    </source>
</reference>
<evidence type="ECO:0000313" key="2">
    <source>
        <dbReference type="Proteomes" id="UP000199514"/>
    </source>
</evidence>
<organism evidence="1 2">
    <name type="scientific">Flexibacter flexilis DSM 6793</name>
    <dbReference type="NCBI Taxonomy" id="927664"/>
    <lineage>
        <taxon>Bacteria</taxon>
        <taxon>Pseudomonadati</taxon>
        <taxon>Bacteroidota</taxon>
        <taxon>Cytophagia</taxon>
        <taxon>Cytophagales</taxon>
        <taxon>Flexibacteraceae</taxon>
        <taxon>Flexibacter</taxon>
    </lineage>
</organism>
<dbReference type="EMBL" id="FOLE01000024">
    <property type="protein sequence ID" value="SFD02710.1"/>
    <property type="molecule type" value="Genomic_DNA"/>
</dbReference>